<evidence type="ECO:0000256" key="4">
    <source>
        <dbReference type="PROSITE-ProRule" id="PRU00169"/>
    </source>
</evidence>
<feature type="modified residue" description="4-aspartylphosphate" evidence="4">
    <location>
        <position position="52"/>
    </location>
</feature>
<dbReference type="InterPro" id="IPR050595">
    <property type="entry name" value="Bact_response_regulator"/>
</dbReference>
<gene>
    <name evidence="6" type="ORF">psyc5s11_22900</name>
</gene>
<keyword evidence="2 4" id="KW-0597">Phosphoprotein</keyword>
<dbReference type="PANTHER" id="PTHR44591">
    <property type="entry name" value="STRESS RESPONSE REGULATOR PROTEIN 1"/>
    <property type="match status" value="1"/>
</dbReference>
<dbReference type="PROSITE" id="PS50110">
    <property type="entry name" value="RESPONSE_REGULATORY"/>
    <property type="match status" value="1"/>
</dbReference>
<comment type="function">
    <text evidence="3">May play the central regulatory role in sporulation. It may be an element of the effector pathway responsible for the activation of sporulation genes in response to nutritional stress. Spo0A may act in concert with spo0H (a sigma factor) to control the expression of some genes that are critical to the sporulation process.</text>
</comment>
<protein>
    <recommendedName>
        <fullName evidence="1">Stage 0 sporulation protein A homolog</fullName>
    </recommendedName>
</protein>
<dbReference type="EMBL" id="AP024849">
    <property type="protein sequence ID" value="BCZ46223.1"/>
    <property type="molecule type" value="Genomic_DNA"/>
</dbReference>
<dbReference type="Gene3D" id="3.40.50.2300">
    <property type="match status" value="1"/>
</dbReference>
<dbReference type="PANTHER" id="PTHR44591:SF3">
    <property type="entry name" value="RESPONSE REGULATORY DOMAIN-CONTAINING PROTEIN"/>
    <property type="match status" value="1"/>
</dbReference>
<dbReference type="SUPFAM" id="SSF52172">
    <property type="entry name" value="CheY-like"/>
    <property type="match status" value="1"/>
</dbReference>
<dbReference type="InterPro" id="IPR001789">
    <property type="entry name" value="Sig_transdc_resp-reg_receiver"/>
</dbReference>
<dbReference type="Pfam" id="PF00072">
    <property type="entry name" value="Response_reg"/>
    <property type="match status" value="1"/>
</dbReference>
<organism evidence="6 7">
    <name type="scientific">Clostridium gelidum</name>
    <dbReference type="NCBI Taxonomy" id="704125"/>
    <lineage>
        <taxon>Bacteria</taxon>
        <taxon>Bacillati</taxon>
        <taxon>Bacillota</taxon>
        <taxon>Clostridia</taxon>
        <taxon>Eubacteriales</taxon>
        <taxon>Clostridiaceae</taxon>
        <taxon>Clostridium</taxon>
    </lineage>
</organism>
<evidence type="ECO:0000313" key="7">
    <source>
        <dbReference type="Proteomes" id="UP000824633"/>
    </source>
</evidence>
<proteinExistence type="predicted"/>
<evidence type="ECO:0000313" key="6">
    <source>
        <dbReference type="EMBL" id="BCZ46223.1"/>
    </source>
</evidence>
<reference evidence="7" key="1">
    <citation type="submission" date="2021-07" db="EMBL/GenBank/DDBJ databases">
        <title>Complete genome sequencing of a Clostridium isolate.</title>
        <authorList>
            <person name="Ueki A."/>
            <person name="Tonouchi A."/>
        </authorList>
    </citation>
    <scope>NUCLEOTIDE SEQUENCE [LARGE SCALE GENOMIC DNA]</scope>
    <source>
        <strain evidence="7">C5S11</strain>
    </source>
</reference>
<sequence>MKTALIVDDTKNIRILLSHCLKDSGFEVHCASNGSEALELISIIDFDIAFIDIKMPIMSGTALLEQIRKDGYKFNIIIMTAFATIKNAVTTTKLGALAYLQKPFTSTTIHKILDEIFPDYNKQALPETLNDKSSKEYIDLSNNIVPKDPLVYRNFGDLLISKGEIEKGTLFIQFSEELKNLK</sequence>
<feature type="domain" description="Response regulatory" evidence="5">
    <location>
        <begin position="3"/>
        <end position="117"/>
    </location>
</feature>
<dbReference type="RefSeq" id="WP_224037732.1">
    <property type="nucleotide sequence ID" value="NZ_AP024849.1"/>
</dbReference>
<dbReference type="InterPro" id="IPR011006">
    <property type="entry name" value="CheY-like_superfamily"/>
</dbReference>
<name>A0ABN6IZ74_9CLOT</name>
<evidence type="ECO:0000256" key="3">
    <source>
        <dbReference type="ARBA" id="ARBA00024867"/>
    </source>
</evidence>
<evidence type="ECO:0000259" key="5">
    <source>
        <dbReference type="PROSITE" id="PS50110"/>
    </source>
</evidence>
<keyword evidence="7" id="KW-1185">Reference proteome</keyword>
<accession>A0ABN6IZ74</accession>
<evidence type="ECO:0000256" key="2">
    <source>
        <dbReference type="ARBA" id="ARBA00022553"/>
    </source>
</evidence>
<dbReference type="SMART" id="SM00448">
    <property type="entry name" value="REC"/>
    <property type="match status" value="1"/>
</dbReference>
<evidence type="ECO:0000256" key="1">
    <source>
        <dbReference type="ARBA" id="ARBA00018672"/>
    </source>
</evidence>
<dbReference type="Proteomes" id="UP000824633">
    <property type="component" value="Chromosome"/>
</dbReference>
<dbReference type="CDD" id="cd00156">
    <property type="entry name" value="REC"/>
    <property type="match status" value="1"/>
</dbReference>